<reference evidence="9" key="3">
    <citation type="submission" date="2015-04" db="UniProtKB">
        <authorList>
            <consortium name="EnsemblPlants"/>
        </authorList>
    </citation>
    <scope>IDENTIFICATION</scope>
    <source>
        <strain evidence="9">cv. Jemalong A17</strain>
    </source>
</reference>
<organism evidence="8 10">
    <name type="scientific">Medicago truncatula</name>
    <name type="common">Barrel medic</name>
    <name type="synonym">Medicago tribuloides</name>
    <dbReference type="NCBI Taxonomy" id="3880"/>
    <lineage>
        <taxon>Eukaryota</taxon>
        <taxon>Viridiplantae</taxon>
        <taxon>Streptophyta</taxon>
        <taxon>Embryophyta</taxon>
        <taxon>Tracheophyta</taxon>
        <taxon>Spermatophyta</taxon>
        <taxon>Magnoliopsida</taxon>
        <taxon>eudicotyledons</taxon>
        <taxon>Gunneridae</taxon>
        <taxon>Pentapetalae</taxon>
        <taxon>rosids</taxon>
        <taxon>fabids</taxon>
        <taxon>Fabales</taxon>
        <taxon>Fabaceae</taxon>
        <taxon>Papilionoideae</taxon>
        <taxon>50 kb inversion clade</taxon>
        <taxon>NPAAA clade</taxon>
        <taxon>Hologalegina</taxon>
        <taxon>IRL clade</taxon>
        <taxon>Trifolieae</taxon>
        <taxon>Medicago</taxon>
    </lineage>
</organism>
<keyword evidence="4" id="KW-0804">Transcription</keyword>
<dbReference type="Gene3D" id="3.30.730.10">
    <property type="entry name" value="AP2/ERF domain"/>
    <property type="match status" value="1"/>
</dbReference>
<dbReference type="InterPro" id="IPR001471">
    <property type="entry name" value="AP2/ERF_dom"/>
</dbReference>
<dbReference type="PROSITE" id="PS51032">
    <property type="entry name" value="AP2_ERF"/>
    <property type="match status" value="1"/>
</dbReference>
<name>A0A072VM82_MEDTR</name>
<dbReference type="GO" id="GO:0009873">
    <property type="term" value="P:ethylene-activated signaling pathway"/>
    <property type="evidence" value="ECO:0007669"/>
    <property type="project" value="InterPro"/>
</dbReference>
<dbReference type="STRING" id="3880.A0A072VM82"/>
<keyword evidence="5" id="KW-0539">Nucleus</keyword>
<evidence type="ECO:0000256" key="6">
    <source>
        <dbReference type="ARBA" id="ARBA00024343"/>
    </source>
</evidence>
<reference evidence="8 10" key="1">
    <citation type="journal article" date="2011" name="Nature">
        <title>The Medicago genome provides insight into the evolution of rhizobial symbioses.</title>
        <authorList>
            <person name="Young N.D."/>
            <person name="Debelle F."/>
            <person name="Oldroyd G.E."/>
            <person name="Geurts R."/>
            <person name="Cannon S.B."/>
            <person name="Udvardi M.K."/>
            <person name="Benedito V.A."/>
            <person name="Mayer K.F."/>
            <person name="Gouzy J."/>
            <person name="Schoof H."/>
            <person name="Van de Peer Y."/>
            <person name="Proost S."/>
            <person name="Cook D.R."/>
            <person name="Meyers B.C."/>
            <person name="Spannagl M."/>
            <person name="Cheung F."/>
            <person name="De Mita S."/>
            <person name="Krishnakumar V."/>
            <person name="Gundlach H."/>
            <person name="Zhou S."/>
            <person name="Mudge J."/>
            <person name="Bharti A.K."/>
            <person name="Murray J.D."/>
            <person name="Naoumkina M.A."/>
            <person name="Rosen B."/>
            <person name="Silverstein K.A."/>
            <person name="Tang H."/>
            <person name="Rombauts S."/>
            <person name="Zhao P.X."/>
            <person name="Zhou P."/>
            <person name="Barbe V."/>
            <person name="Bardou P."/>
            <person name="Bechner M."/>
            <person name="Bellec A."/>
            <person name="Berger A."/>
            <person name="Berges H."/>
            <person name="Bidwell S."/>
            <person name="Bisseling T."/>
            <person name="Choisne N."/>
            <person name="Couloux A."/>
            <person name="Denny R."/>
            <person name="Deshpande S."/>
            <person name="Dai X."/>
            <person name="Doyle J.J."/>
            <person name="Dudez A.M."/>
            <person name="Farmer A.D."/>
            <person name="Fouteau S."/>
            <person name="Franken C."/>
            <person name="Gibelin C."/>
            <person name="Gish J."/>
            <person name="Goldstein S."/>
            <person name="Gonzalez A.J."/>
            <person name="Green P.J."/>
            <person name="Hallab A."/>
            <person name="Hartog M."/>
            <person name="Hua A."/>
            <person name="Humphray S.J."/>
            <person name="Jeong D.H."/>
            <person name="Jing Y."/>
            <person name="Jocker A."/>
            <person name="Kenton S.M."/>
            <person name="Kim D.J."/>
            <person name="Klee K."/>
            <person name="Lai H."/>
            <person name="Lang C."/>
            <person name="Lin S."/>
            <person name="Macmil S.L."/>
            <person name="Magdelenat G."/>
            <person name="Matthews L."/>
            <person name="McCorrison J."/>
            <person name="Monaghan E.L."/>
            <person name="Mun J.H."/>
            <person name="Najar F.Z."/>
            <person name="Nicholson C."/>
            <person name="Noirot C."/>
            <person name="O'Bleness M."/>
            <person name="Paule C.R."/>
            <person name="Poulain J."/>
            <person name="Prion F."/>
            <person name="Qin B."/>
            <person name="Qu C."/>
            <person name="Retzel E.F."/>
            <person name="Riddle C."/>
            <person name="Sallet E."/>
            <person name="Samain S."/>
            <person name="Samson N."/>
            <person name="Sanders I."/>
            <person name="Saurat O."/>
            <person name="Scarpelli C."/>
            <person name="Schiex T."/>
            <person name="Segurens B."/>
            <person name="Severin A.J."/>
            <person name="Sherrier D.J."/>
            <person name="Shi R."/>
            <person name="Sims S."/>
            <person name="Singer S.R."/>
            <person name="Sinharoy S."/>
            <person name="Sterck L."/>
            <person name="Viollet A."/>
            <person name="Wang B.B."/>
            <person name="Wang K."/>
            <person name="Wang M."/>
            <person name="Wang X."/>
            <person name="Warfsmann J."/>
            <person name="Weissenbach J."/>
            <person name="White D.D."/>
            <person name="White J.D."/>
            <person name="Wiley G.B."/>
            <person name="Wincker P."/>
            <person name="Xing Y."/>
            <person name="Yang L."/>
            <person name="Yao Z."/>
            <person name="Ying F."/>
            <person name="Zhai J."/>
            <person name="Zhou L."/>
            <person name="Zuber A."/>
            <person name="Denarie J."/>
            <person name="Dixon R.A."/>
            <person name="May G.D."/>
            <person name="Schwartz D.C."/>
            <person name="Rogers J."/>
            <person name="Quetier F."/>
            <person name="Town C.D."/>
            <person name="Roe B.A."/>
        </authorList>
    </citation>
    <scope>NUCLEOTIDE SEQUENCE [LARGE SCALE GENOMIC DNA]</scope>
    <source>
        <strain evidence="8">A17</strain>
        <strain evidence="9 10">cv. Jemalong A17</strain>
    </source>
</reference>
<evidence type="ECO:0000259" key="7">
    <source>
        <dbReference type="PROSITE" id="PS51032"/>
    </source>
</evidence>
<evidence type="ECO:0000313" key="9">
    <source>
        <dbReference type="EnsemblPlants" id="KEH42731"/>
    </source>
</evidence>
<dbReference type="GO" id="GO:0003677">
    <property type="term" value="F:DNA binding"/>
    <property type="evidence" value="ECO:0007669"/>
    <property type="project" value="UniProtKB-KW"/>
</dbReference>
<evidence type="ECO:0000256" key="5">
    <source>
        <dbReference type="ARBA" id="ARBA00023242"/>
    </source>
</evidence>
<dbReference type="PRINTS" id="PR00367">
    <property type="entry name" value="ETHRSPELEMNT"/>
</dbReference>
<dbReference type="Pfam" id="PF00847">
    <property type="entry name" value="AP2"/>
    <property type="match status" value="1"/>
</dbReference>
<dbReference type="PANTHER" id="PTHR31190">
    <property type="entry name" value="DNA-BINDING DOMAIN"/>
    <property type="match status" value="1"/>
</dbReference>
<gene>
    <name evidence="8" type="ordered locus">MTR_1g074290</name>
</gene>
<dbReference type="HOGENOM" id="CLU_1646211_0_0_1"/>
<protein>
    <submittedName>
        <fullName evidence="8">AP2 domain class transcription factor</fullName>
    </submittedName>
</protein>
<proteinExistence type="inferred from homology"/>
<feature type="domain" description="AP2/ERF" evidence="7">
    <location>
        <begin position="16"/>
        <end position="74"/>
    </location>
</feature>
<dbReference type="EMBL" id="CM001217">
    <property type="protein sequence ID" value="KEH42731.1"/>
    <property type="molecule type" value="Genomic_DNA"/>
</dbReference>
<dbReference type="Proteomes" id="UP000002051">
    <property type="component" value="Unassembled WGS sequence"/>
</dbReference>
<sequence>MSGSRGGAKNNGGPVQYRGVLYTPWGKFAAGIRDPNREGRKLWIGCFHTADEAARAYDRAAYNMSGSSAILNFPNEYNMASHAGSTSSNNVFKFEYLDLDNWLDLLEVISSHIFREGNRCADRLAALGLSVVGAVWLSVLPSDLQHEFYADRYGMPRFRFP</sequence>
<evidence type="ECO:0000256" key="2">
    <source>
        <dbReference type="ARBA" id="ARBA00023015"/>
    </source>
</evidence>
<dbReference type="GO" id="GO:0003700">
    <property type="term" value="F:DNA-binding transcription factor activity"/>
    <property type="evidence" value="ECO:0007669"/>
    <property type="project" value="InterPro"/>
</dbReference>
<evidence type="ECO:0000256" key="1">
    <source>
        <dbReference type="ARBA" id="ARBA00004123"/>
    </source>
</evidence>
<keyword evidence="2" id="KW-0805">Transcription regulation</keyword>
<keyword evidence="10" id="KW-1185">Reference proteome</keyword>
<dbReference type="AlphaFoldDB" id="A0A072VM82"/>
<dbReference type="GO" id="GO:0005634">
    <property type="term" value="C:nucleus"/>
    <property type="evidence" value="ECO:0007669"/>
    <property type="project" value="UniProtKB-SubCell"/>
</dbReference>
<dbReference type="PANTHER" id="PTHR31190:SF357">
    <property type="entry name" value="AP2 DOMAIN CLASS TRANSCRIPTION FACTOR"/>
    <property type="match status" value="1"/>
</dbReference>
<reference evidence="8 10" key="2">
    <citation type="journal article" date="2014" name="BMC Genomics">
        <title>An improved genome release (version Mt4.0) for the model legume Medicago truncatula.</title>
        <authorList>
            <person name="Tang H."/>
            <person name="Krishnakumar V."/>
            <person name="Bidwell S."/>
            <person name="Rosen B."/>
            <person name="Chan A."/>
            <person name="Zhou S."/>
            <person name="Gentzbittel L."/>
            <person name="Childs K.L."/>
            <person name="Yandell M."/>
            <person name="Gundlach H."/>
            <person name="Mayer K.F."/>
            <person name="Schwartz D.C."/>
            <person name="Town C.D."/>
        </authorList>
    </citation>
    <scope>GENOME REANNOTATION</scope>
    <source>
        <strain evidence="8">A17</strain>
        <strain evidence="9 10">cv. Jemalong A17</strain>
    </source>
</reference>
<dbReference type="EnsemblPlants" id="KEH42731">
    <property type="protein sequence ID" value="KEH42731"/>
    <property type="gene ID" value="MTR_1g074290"/>
</dbReference>
<evidence type="ECO:0000256" key="3">
    <source>
        <dbReference type="ARBA" id="ARBA00023125"/>
    </source>
</evidence>
<dbReference type="SMART" id="SM00380">
    <property type="entry name" value="AP2"/>
    <property type="match status" value="1"/>
</dbReference>
<evidence type="ECO:0000313" key="10">
    <source>
        <dbReference type="Proteomes" id="UP000002051"/>
    </source>
</evidence>
<comment type="subcellular location">
    <subcellularLocation>
        <location evidence="1">Nucleus</location>
    </subcellularLocation>
</comment>
<evidence type="ECO:0000256" key="4">
    <source>
        <dbReference type="ARBA" id="ARBA00023163"/>
    </source>
</evidence>
<dbReference type="InterPro" id="IPR016177">
    <property type="entry name" value="DNA-bd_dom_sf"/>
</dbReference>
<accession>A0A072VM82</accession>
<dbReference type="SUPFAM" id="SSF54171">
    <property type="entry name" value="DNA-binding domain"/>
    <property type="match status" value="1"/>
</dbReference>
<dbReference type="InterPro" id="IPR044808">
    <property type="entry name" value="ERF_plant"/>
</dbReference>
<dbReference type="InterPro" id="IPR036955">
    <property type="entry name" value="AP2/ERF_dom_sf"/>
</dbReference>
<evidence type="ECO:0000313" key="8">
    <source>
        <dbReference type="EMBL" id="KEH42731.1"/>
    </source>
</evidence>
<keyword evidence="3" id="KW-0238">DNA-binding</keyword>
<comment type="similarity">
    <text evidence="6">Belongs to the AP2/ERF transcription factor family. ERF subfamily.</text>
</comment>